<evidence type="ECO:0000313" key="1">
    <source>
        <dbReference type="EMBL" id="STQ09481.1"/>
    </source>
</evidence>
<dbReference type="RefSeq" id="WP_052429237.1">
    <property type="nucleotide sequence ID" value="NZ_CP056776.1"/>
</dbReference>
<reference evidence="1 2" key="1">
    <citation type="submission" date="2018-06" db="EMBL/GenBank/DDBJ databases">
        <authorList>
            <consortium name="Pathogen Informatics"/>
            <person name="Doyle S."/>
        </authorList>
    </citation>
    <scope>NUCLEOTIDE SEQUENCE [LARGE SCALE GENOMIC DNA]</scope>
    <source>
        <strain evidence="1 2">NCTC10005</strain>
    </source>
</reference>
<name>A0A0M7ICT9_ENTCL</name>
<proteinExistence type="predicted"/>
<evidence type="ECO:0000313" key="2">
    <source>
        <dbReference type="Proteomes" id="UP000255106"/>
    </source>
</evidence>
<accession>A0A0M7ICT9</accession>
<dbReference type="Proteomes" id="UP000255106">
    <property type="component" value="Unassembled WGS sequence"/>
</dbReference>
<dbReference type="EMBL" id="UGJB01000004">
    <property type="protein sequence ID" value="STQ09481.1"/>
    <property type="molecule type" value="Genomic_DNA"/>
</dbReference>
<dbReference type="AlphaFoldDB" id="A0A0M7ICT9"/>
<organism evidence="1 2">
    <name type="scientific">Enterobacter cloacae</name>
    <dbReference type="NCBI Taxonomy" id="550"/>
    <lineage>
        <taxon>Bacteria</taxon>
        <taxon>Pseudomonadati</taxon>
        <taxon>Pseudomonadota</taxon>
        <taxon>Gammaproteobacteria</taxon>
        <taxon>Enterobacterales</taxon>
        <taxon>Enterobacteriaceae</taxon>
        <taxon>Enterobacter</taxon>
        <taxon>Enterobacter cloacae complex</taxon>
    </lineage>
</organism>
<sequence>MNETVEELKARLMLIKYYMAVSEARIDTGEFGDIRSSVREERWKAGRALNNFVGAYTYQVLKLDFVGLHEAVESALSAAEDGRYGLNRAFESELRGLYDWFRERLPDGYSPGWLKHGSPDGL</sequence>
<gene>
    <name evidence="1" type="ORF">NCTC10005_02189</name>
</gene>
<protein>
    <submittedName>
        <fullName evidence="1">Uncharacterized protein</fullName>
    </submittedName>
</protein>